<dbReference type="EMBL" id="JAPEIS010000003">
    <property type="protein sequence ID" value="KAJ8067915.1"/>
    <property type="molecule type" value="Genomic_DNA"/>
</dbReference>
<dbReference type="GO" id="GO:0016020">
    <property type="term" value="C:membrane"/>
    <property type="evidence" value="ECO:0007669"/>
    <property type="project" value="UniProtKB-SubCell"/>
</dbReference>
<evidence type="ECO:0000313" key="7">
    <source>
        <dbReference type="Proteomes" id="UP001152300"/>
    </source>
</evidence>
<keyword evidence="2 5" id="KW-0812">Transmembrane</keyword>
<evidence type="ECO:0000256" key="5">
    <source>
        <dbReference type="SAM" id="Phobius"/>
    </source>
</evidence>
<evidence type="ECO:0008006" key="8">
    <source>
        <dbReference type="Google" id="ProtNLM"/>
    </source>
</evidence>
<gene>
    <name evidence="6" type="ORF">OCU04_003500</name>
</gene>
<dbReference type="OrthoDB" id="3539771at2759"/>
<comment type="caution">
    <text evidence="6">The sequence shown here is derived from an EMBL/GenBank/DDBJ whole genome shotgun (WGS) entry which is preliminary data.</text>
</comment>
<keyword evidence="3 5" id="KW-1133">Transmembrane helix</keyword>
<evidence type="ECO:0000256" key="1">
    <source>
        <dbReference type="ARBA" id="ARBA00004167"/>
    </source>
</evidence>
<name>A0A9X0ASG3_9HELO</name>
<evidence type="ECO:0000256" key="2">
    <source>
        <dbReference type="ARBA" id="ARBA00022692"/>
    </source>
</evidence>
<evidence type="ECO:0000313" key="6">
    <source>
        <dbReference type="EMBL" id="KAJ8067915.1"/>
    </source>
</evidence>
<evidence type="ECO:0000256" key="4">
    <source>
        <dbReference type="ARBA" id="ARBA00023136"/>
    </source>
</evidence>
<comment type="subcellular location">
    <subcellularLocation>
        <location evidence="1">Membrane</location>
        <topology evidence="1">Single-pass membrane protein</topology>
    </subcellularLocation>
</comment>
<reference evidence="6" key="1">
    <citation type="submission" date="2022-11" db="EMBL/GenBank/DDBJ databases">
        <title>Genome Resource of Sclerotinia nivalis Strain SnTB1, a Plant Pathogen Isolated from American Ginseng.</title>
        <authorList>
            <person name="Fan S."/>
        </authorList>
    </citation>
    <scope>NUCLEOTIDE SEQUENCE</scope>
    <source>
        <strain evidence="6">SnTB1</strain>
    </source>
</reference>
<keyword evidence="4 5" id="KW-0472">Membrane</keyword>
<dbReference type="GO" id="GO:0071944">
    <property type="term" value="C:cell periphery"/>
    <property type="evidence" value="ECO:0007669"/>
    <property type="project" value="UniProtKB-ARBA"/>
</dbReference>
<organism evidence="6 7">
    <name type="scientific">Sclerotinia nivalis</name>
    <dbReference type="NCBI Taxonomy" id="352851"/>
    <lineage>
        <taxon>Eukaryota</taxon>
        <taxon>Fungi</taxon>
        <taxon>Dikarya</taxon>
        <taxon>Ascomycota</taxon>
        <taxon>Pezizomycotina</taxon>
        <taxon>Leotiomycetes</taxon>
        <taxon>Helotiales</taxon>
        <taxon>Sclerotiniaceae</taxon>
        <taxon>Sclerotinia</taxon>
    </lineage>
</organism>
<proteinExistence type="predicted"/>
<dbReference type="AlphaFoldDB" id="A0A9X0ASG3"/>
<dbReference type="Proteomes" id="UP001152300">
    <property type="component" value="Unassembled WGS sequence"/>
</dbReference>
<dbReference type="PANTHER" id="PTHR15549:SF30">
    <property type="entry name" value="MID2 DOMAIN-CONTAINING PROTEIN"/>
    <property type="match status" value="1"/>
</dbReference>
<keyword evidence="7" id="KW-1185">Reference proteome</keyword>
<dbReference type="PANTHER" id="PTHR15549">
    <property type="entry name" value="PAIRED IMMUNOGLOBULIN-LIKE TYPE 2 RECEPTOR"/>
    <property type="match status" value="1"/>
</dbReference>
<feature type="transmembrane region" description="Helical" evidence="5">
    <location>
        <begin position="66"/>
        <end position="89"/>
    </location>
</feature>
<sequence length="183" mass="20520">MNTVNSQSTTDTPPSITSAINLISLTSTTEITSVPVVATVSITQSASSSQPKLSSNTTPESFSLNLAIGIGIGVGIAIVLLIAACVPIYKIWKQRQQAAQGQNQYNHQEPPHPYETQYPMYYQQFQEMQLASNFHQEADRSSRKSMDRRTAVFEMSDKRQTDSWVKEMMQANQEELWMESPIR</sequence>
<accession>A0A9X0ASG3</accession>
<dbReference type="InterPro" id="IPR051694">
    <property type="entry name" value="Immunoregulatory_rcpt-like"/>
</dbReference>
<evidence type="ECO:0000256" key="3">
    <source>
        <dbReference type="ARBA" id="ARBA00022989"/>
    </source>
</evidence>
<protein>
    <recommendedName>
        <fullName evidence="8">Mid2 domain-containing protein</fullName>
    </recommendedName>
</protein>